<evidence type="ECO:0008006" key="4">
    <source>
        <dbReference type="Google" id="ProtNLM"/>
    </source>
</evidence>
<proteinExistence type="predicted"/>
<reference evidence="2 3" key="1">
    <citation type="submission" date="2015-10" db="EMBL/GenBank/DDBJ databases">
        <title>Mycobacterium gordonae draft genome assembly.</title>
        <authorList>
            <person name="Ustinova V."/>
            <person name="Smirnova T."/>
            <person name="Blagodatskikh K."/>
            <person name="Varlamov D."/>
            <person name="Larionova E."/>
            <person name="Chernousova L."/>
        </authorList>
    </citation>
    <scope>NUCLEOTIDE SEQUENCE [LARGE SCALE GENOMIC DNA]</scope>
    <source>
        <strain evidence="2 3">CTRI 14-8773</strain>
    </source>
</reference>
<accession>A0A0Q2LK14</accession>
<protein>
    <recommendedName>
        <fullName evidence="4">SEC-C domain-containing protein</fullName>
    </recommendedName>
</protein>
<gene>
    <name evidence="2" type="ORF">AO501_23300</name>
</gene>
<dbReference type="OrthoDB" id="3343588at2"/>
<evidence type="ECO:0000313" key="2">
    <source>
        <dbReference type="EMBL" id="KQH76202.1"/>
    </source>
</evidence>
<feature type="region of interest" description="Disordered" evidence="1">
    <location>
        <begin position="291"/>
        <end position="310"/>
    </location>
</feature>
<feature type="region of interest" description="Disordered" evidence="1">
    <location>
        <begin position="766"/>
        <end position="787"/>
    </location>
</feature>
<evidence type="ECO:0000256" key="1">
    <source>
        <dbReference type="SAM" id="MobiDB-lite"/>
    </source>
</evidence>
<dbReference type="Gene3D" id="3.10.450.50">
    <property type="match status" value="1"/>
</dbReference>
<dbReference type="EMBL" id="LKTM01000357">
    <property type="protein sequence ID" value="KQH76202.1"/>
    <property type="molecule type" value="Genomic_DNA"/>
</dbReference>
<name>A0A0Q2LK14_MYCGO</name>
<dbReference type="RefSeq" id="WP_055580858.1">
    <property type="nucleotide sequence ID" value="NZ_LKTM01000357.1"/>
</dbReference>
<dbReference type="InterPro" id="IPR011990">
    <property type="entry name" value="TPR-like_helical_dom_sf"/>
</dbReference>
<dbReference type="AlphaFoldDB" id="A0A0Q2LK14"/>
<organism evidence="2 3">
    <name type="scientific">Mycobacterium gordonae</name>
    <dbReference type="NCBI Taxonomy" id="1778"/>
    <lineage>
        <taxon>Bacteria</taxon>
        <taxon>Bacillati</taxon>
        <taxon>Actinomycetota</taxon>
        <taxon>Actinomycetes</taxon>
        <taxon>Mycobacteriales</taxon>
        <taxon>Mycobacteriaceae</taxon>
        <taxon>Mycobacterium</taxon>
    </lineage>
</organism>
<dbReference type="Proteomes" id="UP000051677">
    <property type="component" value="Unassembled WGS sequence"/>
</dbReference>
<comment type="caution">
    <text evidence="2">The sequence shown here is derived from an EMBL/GenBank/DDBJ whole genome shotgun (WGS) entry which is preliminary data.</text>
</comment>
<dbReference type="InterPro" id="IPR004027">
    <property type="entry name" value="SEC_C_motif"/>
</dbReference>
<dbReference type="SUPFAM" id="SSF103642">
    <property type="entry name" value="Sec-C motif"/>
    <property type="match status" value="1"/>
</dbReference>
<dbReference type="Pfam" id="PF02810">
    <property type="entry name" value="SEC-C"/>
    <property type="match status" value="1"/>
</dbReference>
<dbReference type="SUPFAM" id="SSF48452">
    <property type="entry name" value="TPR-like"/>
    <property type="match status" value="1"/>
</dbReference>
<sequence>MVEALDAKRTLARILADHGPLDDDGIARRLRDSGVADPETAMDEVLDEIHCPARQLVDDRWVWLPTVVAGRVFTHRLGTAEAAYDILTVTPDLDPITALCEYEEYARFADGSPARVVLEEFDDDLLEQRGIPPEVVDPLGALLLMPGTLEALGVAEGDLLGVRQTELGLAFERVAAPSHTAVGARLAATLDADEPTYFDAAVWTACVEDPTAFTEPLPPLSEIVDDYGLARRGEWLAPEGFDFDHWEFERGCARLAERHDLDPDDAFMLFTLVKLYEQISQLLIDAADAEEPPELTPAPEGATEPHTTEPEDDQFLDIVGELGVALADPVLAELLLAETVGTGRDGAPALGMFAQVLEPKVPPAARIATRWLRAVALERIGDIEAAERELLAAESMDPDWPLPLLDLARFPSDRGDVERALSLLRRADAEPDHPLMDLLTRCRAEPRSDVGRNQLCWCGSGRKYKKCHLGREQLPLAERAAWLYAKAAQHAELNGWNELLIEAAFERSRYAVDDPDALDEALDDPLVLDAVLFEGGAFAEFLQIRGSLLPDDERLLAEEWLQVDRSLFEVEHVQPGQGVTVRDVRTGDTHEVRERAASRQLKPGQLVCARVVPAGDTMQFFGGLEPVALHERDPLIDLLDAEPDAVTLVAQLSRRFAPPTLVNTEGDPLAICEATVHVGDPAGIEAALDDTYDRVDGEKPPRWFEHVTTQGMPRIRAILVLDGHTLRVEADSEKRMDRVLATLERLDPAMNVLDDSRRPLRDAREAAELAKRSPLTGEDGLDPDDPEMAAHLGQFIRDYETKWLDEPIPALAGHTPRQAADDPTRRGDLIKLLDTFPAGEAARGGMDADRLRAALGLR</sequence>
<evidence type="ECO:0000313" key="3">
    <source>
        <dbReference type="Proteomes" id="UP000051677"/>
    </source>
</evidence>